<dbReference type="Gramene" id="ERN05950">
    <property type="protein sequence ID" value="ERN05950"/>
    <property type="gene ID" value="AMTR_s00145p00068230"/>
</dbReference>
<accession>W1PFV0</accession>
<gene>
    <name evidence="1" type="ORF">AMTR_s00145p00068230</name>
</gene>
<dbReference type="Proteomes" id="UP000017836">
    <property type="component" value="Unassembled WGS sequence"/>
</dbReference>
<reference evidence="2" key="1">
    <citation type="journal article" date="2013" name="Science">
        <title>The Amborella genome and the evolution of flowering plants.</title>
        <authorList>
            <consortium name="Amborella Genome Project"/>
        </authorList>
    </citation>
    <scope>NUCLEOTIDE SEQUENCE [LARGE SCALE GENOMIC DNA]</scope>
</reference>
<dbReference type="EMBL" id="KI393970">
    <property type="protein sequence ID" value="ERN05950.1"/>
    <property type="molecule type" value="Genomic_DNA"/>
</dbReference>
<dbReference type="AlphaFoldDB" id="W1PFV0"/>
<evidence type="ECO:0000313" key="2">
    <source>
        <dbReference type="Proteomes" id="UP000017836"/>
    </source>
</evidence>
<organism evidence="1 2">
    <name type="scientific">Amborella trichopoda</name>
    <dbReference type="NCBI Taxonomy" id="13333"/>
    <lineage>
        <taxon>Eukaryota</taxon>
        <taxon>Viridiplantae</taxon>
        <taxon>Streptophyta</taxon>
        <taxon>Embryophyta</taxon>
        <taxon>Tracheophyta</taxon>
        <taxon>Spermatophyta</taxon>
        <taxon>Magnoliopsida</taxon>
        <taxon>Amborellales</taxon>
        <taxon>Amborellaceae</taxon>
        <taxon>Amborella</taxon>
    </lineage>
</organism>
<sequence length="98" mass="11226">MFQASFLIRPCFSLDMWSINFFSKVILWKQVSFGNIKFLTSSSLLRQVASGIVVLSRWLVKCIIILKDLLSFRTSGMAGRSDIFKKAVKWYGNLRVVA</sequence>
<proteinExistence type="predicted"/>
<keyword evidence="2" id="KW-1185">Reference proteome</keyword>
<protein>
    <submittedName>
        <fullName evidence="1">Uncharacterized protein</fullName>
    </submittedName>
</protein>
<name>W1PFV0_AMBTC</name>
<evidence type="ECO:0000313" key="1">
    <source>
        <dbReference type="EMBL" id="ERN05950.1"/>
    </source>
</evidence>
<dbReference type="HOGENOM" id="CLU_2336481_0_0_1"/>